<sequence length="60" mass="7052">MSQLNNLEIIVEKLNKIEDEELKKEFLDLITEYKAIKKENVSLKKEIGNDKLLSQISRYA</sequence>
<dbReference type="AlphaFoldDB" id="A0A0B3W366"/>
<dbReference type="EMBL" id="JWHR01000105">
    <property type="protein sequence ID" value="KHS56817.1"/>
    <property type="molecule type" value="Genomic_DNA"/>
</dbReference>
<gene>
    <name evidence="1" type="ORF">QX51_11625</name>
</gene>
<reference evidence="1 2" key="1">
    <citation type="submission" date="2014-12" db="EMBL/GenBank/DDBJ databases">
        <title>Draft genome sequence of Terrisporobacter sp. 08-306576, isolated from the blood culture of a bacteremia patient.</title>
        <authorList>
            <person name="Lund L.C."/>
            <person name="Sydenham T.V."/>
            <person name="Hogh S.V."/>
            <person name="Skov M.N."/>
            <person name="Kemp M."/>
            <person name="Justesen U.S."/>
        </authorList>
    </citation>
    <scope>NUCLEOTIDE SEQUENCE [LARGE SCALE GENOMIC DNA]</scope>
    <source>
        <strain evidence="1 2">08-306576</strain>
    </source>
</reference>
<accession>A0A0B3W366</accession>
<evidence type="ECO:0000313" key="1">
    <source>
        <dbReference type="EMBL" id="KHS56817.1"/>
    </source>
</evidence>
<dbReference type="STRING" id="1577792.QX51_11625"/>
<keyword evidence="2" id="KW-1185">Reference proteome</keyword>
<comment type="caution">
    <text evidence="1">The sequence shown here is derived from an EMBL/GenBank/DDBJ whole genome shotgun (WGS) entry which is preliminary data.</text>
</comment>
<organism evidence="1 2">
    <name type="scientific">Terrisporobacter othiniensis</name>
    <dbReference type="NCBI Taxonomy" id="1577792"/>
    <lineage>
        <taxon>Bacteria</taxon>
        <taxon>Bacillati</taxon>
        <taxon>Bacillota</taxon>
        <taxon>Clostridia</taxon>
        <taxon>Peptostreptococcales</taxon>
        <taxon>Peptostreptococcaceae</taxon>
        <taxon>Terrisporobacter</taxon>
    </lineage>
</organism>
<evidence type="ECO:0000313" key="2">
    <source>
        <dbReference type="Proteomes" id="UP000031189"/>
    </source>
</evidence>
<proteinExistence type="predicted"/>
<protein>
    <submittedName>
        <fullName evidence="1">Uncharacterized protein</fullName>
    </submittedName>
</protein>
<dbReference type="RefSeq" id="WP_039680085.1">
    <property type="nucleotide sequence ID" value="NZ_JAWGXO010000022.1"/>
</dbReference>
<dbReference type="Proteomes" id="UP000031189">
    <property type="component" value="Unassembled WGS sequence"/>
</dbReference>
<name>A0A0B3W366_9FIRM</name>